<evidence type="ECO:0000256" key="9">
    <source>
        <dbReference type="ARBA" id="ARBA00023180"/>
    </source>
</evidence>
<dbReference type="Proteomes" id="UP001314205">
    <property type="component" value="Unassembled WGS sequence"/>
</dbReference>
<accession>A0AAV1L3U2</accession>
<dbReference type="GO" id="GO:0007166">
    <property type="term" value="P:cell surface receptor signaling pathway"/>
    <property type="evidence" value="ECO:0007669"/>
    <property type="project" value="InterPro"/>
</dbReference>
<keyword evidence="10" id="KW-0807">Transducer</keyword>
<dbReference type="Pfam" id="PF02793">
    <property type="entry name" value="HRM"/>
    <property type="match status" value="1"/>
</dbReference>
<feature type="transmembrane region" description="Helical" evidence="11">
    <location>
        <begin position="274"/>
        <end position="299"/>
    </location>
</feature>
<comment type="subcellular location">
    <subcellularLocation>
        <location evidence="1">Cell membrane</location>
        <topology evidence="1">Multi-pass membrane protein</topology>
    </subcellularLocation>
</comment>
<feature type="transmembrane region" description="Helical" evidence="11">
    <location>
        <begin position="320"/>
        <end position="341"/>
    </location>
</feature>
<dbReference type="PRINTS" id="PR00249">
    <property type="entry name" value="GPCRSECRETIN"/>
</dbReference>
<evidence type="ECO:0000313" key="15">
    <source>
        <dbReference type="Proteomes" id="UP001314205"/>
    </source>
</evidence>
<evidence type="ECO:0000256" key="1">
    <source>
        <dbReference type="ARBA" id="ARBA00004651"/>
    </source>
</evidence>
<dbReference type="PROSITE" id="PS00649">
    <property type="entry name" value="G_PROTEIN_RECEP_F2_1"/>
    <property type="match status" value="1"/>
</dbReference>
<evidence type="ECO:0000256" key="7">
    <source>
        <dbReference type="ARBA" id="ARBA00023136"/>
    </source>
</evidence>
<feature type="domain" description="G-protein coupled receptors family 2 profile 1" evidence="12">
    <location>
        <begin position="25"/>
        <end position="118"/>
    </location>
</feature>
<proteinExistence type="inferred from homology"/>
<feature type="transmembrane region" description="Helical" evidence="11">
    <location>
        <begin position="164"/>
        <end position="182"/>
    </location>
</feature>
<dbReference type="AlphaFoldDB" id="A0AAV1L3U2"/>
<keyword evidence="8" id="KW-0675">Receptor</keyword>
<evidence type="ECO:0000256" key="3">
    <source>
        <dbReference type="ARBA" id="ARBA00022475"/>
    </source>
</evidence>
<keyword evidence="15" id="KW-1185">Reference proteome</keyword>
<feature type="domain" description="G-protein coupled receptors family 2 profile 2" evidence="13">
    <location>
        <begin position="126"/>
        <end position="376"/>
    </location>
</feature>
<evidence type="ECO:0000256" key="2">
    <source>
        <dbReference type="ARBA" id="ARBA00005314"/>
    </source>
</evidence>
<comment type="caution">
    <text evidence="14">The sequence shown here is derived from an EMBL/GenBank/DDBJ whole genome shotgun (WGS) entry which is preliminary data.</text>
</comment>
<evidence type="ECO:0000256" key="4">
    <source>
        <dbReference type="ARBA" id="ARBA00022692"/>
    </source>
</evidence>
<dbReference type="PANTHER" id="PTHR45620">
    <property type="entry name" value="PDF RECEPTOR-LIKE PROTEIN-RELATED"/>
    <property type="match status" value="1"/>
</dbReference>
<dbReference type="Pfam" id="PF00002">
    <property type="entry name" value="7tm_2"/>
    <property type="match status" value="1"/>
</dbReference>
<dbReference type="PANTHER" id="PTHR45620:SF32">
    <property type="entry name" value="DIURETIC HORMONE 31 RECEPTOR, ISOFORM C"/>
    <property type="match status" value="1"/>
</dbReference>
<evidence type="ECO:0000313" key="14">
    <source>
        <dbReference type="EMBL" id="CAK1588682.1"/>
    </source>
</evidence>
<dbReference type="EMBL" id="CAVLGL010000082">
    <property type="protein sequence ID" value="CAK1588682.1"/>
    <property type="molecule type" value="Genomic_DNA"/>
</dbReference>
<evidence type="ECO:0000256" key="11">
    <source>
        <dbReference type="SAM" id="Phobius"/>
    </source>
</evidence>
<evidence type="ECO:0000256" key="6">
    <source>
        <dbReference type="ARBA" id="ARBA00023040"/>
    </source>
</evidence>
<evidence type="ECO:0000256" key="5">
    <source>
        <dbReference type="ARBA" id="ARBA00022989"/>
    </source>
</evidence>
<dbReference type="SUPFAM" id="SSF111418">
    <property type="entry name" value="Hormone receptor domain"/>
    <property type="match status" value="1"/>
</dbReference>
<keyword evidence="4 11" id="KW-0812">Transmembrane</keyword>
<keyword evidence="7 11" id="KW-0472">Membrane</keyword>
<dbReference type="InterPro" id="IPR000832">
    <property type="entry name" value="GPCR_2_secretin-like"/>
</dbReference>
<name>A0AAV1L3U2_9NEOP</name>
<feature type="transmembrane region" description="Helical" evidence="11">
    <location>
        <begin position="243"/>
        <end position="262"/>
    </location>
</feature>
<dbReference type="GO" id="GO:0007188">
    <property type="term" value="P:adenylate cyclase-modulating G protein-coupled receptor signaling pathway"/>
    <property type="evidence" value="ECO:0007669"/>
    <property type="project" value="TreeGrafter"/>
</dbReference>
<dbReference type="SUPFAM" id="SSF81321">
    <property type="entry name" value="Family A G protein-coupled receptor-like"/>
    <property type="match status" value="1"/>
</dbReference>
<evidence type="ECO:0008006" key="16">
    <source>
        <dbReference type="Google" id="ProtNLM"/>
    </source>
</evidence>
<keyword evidence="5 11" id="KW-1133">Transmembrane helix</keyword>
<protein>
    <recommendedName>
        <fullName evidence="16">Calcitonin receptor</fullName>
    </recommendedName>
</protein>
<keyword evidence="9" id="KW-0325">Glycoprotein</keyword>
<dbReference type="InterPro" id="IPR050332">
    <property type="entry name" value="GPCR_2"/>
</dbReference>
<dbReference type="PROSITE" id="PS50261">
    <property type="entry name" value="G_PROTEIN_RECEP_F2_4"/>
    <property type="match status" value="1"/>
</dbReference>
<reference evidence="14 15" key="1">
    <citation type="submission" date="2023-11" db="EMBL/GenBank/DDBJ databases">
        <authorList>
            <person name="Hedman E."/>
            <person name="Englund M."/>
            <person name="Stromberg M."/>
            <person name="Nyberg Akerstrom W."/>
            <person name="Nylinder S."/>
            <person name="Jareborg N."/>
            <person name="Kallberg Y."/>
            <person name="Kronander E."/>
        </authorList>
    </citation>
    <scope>NUCLEOTIDE SEQUENCE [LARGE SCALE GENOMIC DNA]</scope>
</reference>
<dbReference type="InterPro" id="IPR001879">
    <property type="entry name" value="GPCR_2_extracellular_dom"/>
</dbReference>
<dbReference type="SMART" id="SM00008">
    <property type="entry name" value="HormR"/>
    <property type="match status" value="1"/>
</dbReference>
<dbReference type="GO" id="GO:0008528">
    <property type="term" value="F:G protein-coupled peptide receptor activity"/>
    <property type="evidence" value="ECO:0007669"/>
    <property type="project" value="TreeGrafter"/>
</dbReference>
<evidence type="ECO:0000256" key="8">
    <source>
        <dbReference type="ARBA" id="ARBA00023170"/>
    </source>
</evidence>
<keyword evidence="6" id="KW-0297">G-protein coupled receptor</keyword>
<feature type="transmembrane region" description="Helical" evidence="11">
    <location>
        <begin position="129"/>
        <end position="152"/>
    </location>
</feature>
<evidence type="ECO:0000259" key="12">
    <source>
        <dbReference type="PROSITE" id="PS50227"/>
    </source>
</evidence>
<feature type="transmembrane region" description="Helical" evidence="11">
    <location>
        <begin position="212"/>
        <end position="231"/>
    </location>
</feature>
<dbReference type="InterPro" id="IPR036445">
    <property type="entry name" value="GPCR_2_extracell_dom_sf"/>
</dbReference>
<comment type="similarity">
    <text evidence="2">Belongs to the G-protein coupled receptor 2 family.</text>
</comment>
<dbReference type="InterPro" id="IPR017983">
    <property type="entry name" value="GPCR_2_secretin-like_CS"/>
</dbReference>
<keyword evidence="3" id="KW-1003">Cell membrane</keyword>
<dbReference type="Gene3D" id="4.10.1240.10">
    <property type="entry name" value="GPCR, family 2, extracellular hormone receptor domain"/>
    <property type="match status" value="1"/>
</dbReference>
<evidence type="ECO:0000259" key="13">
    <source>
        <dbReference type="PROSITE" id="PS50261"/>
    </source>
</evidence>
<gene>
    <name evidence="14" type="ORF">PARMNEM_LOCUS9290</name>
</gene>
<dbReference type="InterPro" id="IPR017981">
    <property type="entry name" value="GPCR_2-like_7TM"/>
</dbReference>
<dbReference type="Gene3D" id="1.20.1070.10">
    <property type="entry name" value="Rhodopsin 7-helix transmembrane proteins"/>
    <property type="match status" value="1"/>
</dbReference>
<organism evidence="14 15">
    <name type="scientific">Parnassius mnemosyne</name>
    <name type="common">clouded apollo</name>
    <dbReference type="NCBI Taxonomy" id="213953"/>
    <lineage>
        <taxon>Eukaryota</taxon>
        <taxon>Metazoa</taxon>
        <taxon>Ecdysozoa</taxon>
        <taxon>Arthropoda</taxon>
        <taxon>Hexapoda</taxon>
        <taxon>Insecta</taxon>
        <taxon>Pterygota</taxon>
        <taxon>Neoptera</taxon>
        <taxon>Endopterygota</taxon>
        <taxon>Lepidoptera</taxon>
        <taxon>Glossata</taxon>
        <taxon>Ditrysia</taxon>
        <taxon>Papilionoidea</taxon>
        <taxon>Papilionidae</taxon>
        <taxon>Parnassiinae</taxon>
        <taxon>Parnassini</taxon>
        <taxon>Parnassius</taxon>
        <taxon>Driopa</taxon>
    </lineage>
</organism>
<sequence>MKFSINQEEFTSEPKYHYLVNSEKSCFADVNVTHSNIIQNDTNNVTDSDLYCPRTFDGWMCWDETPAGATALQSCPAFVIDYNSQRNVSKRCTENGTWLVHPNTSTPWMDYITCIDVDDLNFKNIIKNVYIAGYTISTVVLLLLLILLIYYGSRQCIRIQIHKHLSISMILNNILWIIWYTSVVNNFVVVQNNEIWCQIHHIVTVYFMLSSYFWMFCDGLHFHLSLFVVFVRHHVPMRWMKAVGWILPTVITAIYSITRCSIPGETERCWMNESITFCFIAVPVIISLGATFVCLIKALRILCMTLYEVPNQRLSQYLRRAARAALILIPLFGIHFMLVPWRPKFHPVAEKTYEILKATITNFQGVCVALLVCFTNPDILNAICRLFRTSEAIPMAEMTGVRGRRIFGGTRENVV</sequence>
<dbReference type="GO" id="GO:0005886">
    <property type="term" value="C:plasma membrane"/>
    <property type="evidence" value="ECO:0007669"/>
    <property type="project" value="UniProtKB-SubCell"/>
</dbReference>
<dbReference type="PROSITE" id="PS50227">
    <property type="entry name" value="G_PROTEIN_RECEP_F2_3"/>
    <property type="match status" value="1"/>
</dbReference>
<evidence type="ECO:0000256" key="10">
    <source>
        <dbReference type="ARBA" id="ARBA00023224"/>
    </source>
</evidence>